<proteinExistence type="predicted"/>
<dbReference type="SUPFAM" id="SSF47413">
    <property type="entry name" value="lambda repressor-like DNA-binding domains"/>
    <property type="match status" value="1"/>
</dbReference>
<dbReference type="PANTHER" id="PTHR44019:SF8">
    <property type="entry name" value="POC1 CENTRIOLAR PROTEIN HOMOLOG"/>
    <property type="match status" value="1"/>
</dbReference>
<dbReference type="PRINTS" id="PR00320">
    <property type="entry name" value="GPROTEINBRPT"/>
</dbReference>
<comment type="caution">
    <text evidence="5">The sequence shown here is derived from an EMBL/GenBank/DDBJ whole genome shotgun (WGS) entry which is preliminary data.</text>
</comment>
<keyword evidence="1 3" id="KW-0853">WD repeat</keyword>
<dbReference type="SUPFAM" id="SSF52540">
    <property type="entry name" value="P-loop containing nucleoside triphosphate hydrolases"/>
    <property type="match status" value="1"/>
</dbReference>
<keyword evidence="6" id="KW-1185">Reference proteome</keyword>
<feature type="repeat" description="WD" evidence="3">
    <location>
        <begin position="1050"/>
        <end position="1083"/>
    </location>
</feature>
<feature type="repeat" description="WD" evidence="3">
    <location>
        <begin position="740"/>
        <end position="773"/>
    </location>
</feature>
<sequence>MQCSRPSGGHRVIPAPSGIGTRQEFAEQLTLTRERAGLTVRDVANLVNVPFSTVGGYFSGRHLPPVKPRNLLQDILRACGITDPVQVEEWFQALSRVRRAPGKRPAHAPVPYRGLSSFQIEDAEWFFGRERLTRVVLERVADRRLLVLVGPSGSGKSSVLRAGVIPALKSGALPGADAWKVALFTPGERPLDRLEESAGADLLVVDQFEEVFTAGADETEREKFLDALAVRPAVLCLRADFYSHALRYRSLIPALQNQQIVVGPMTERELRSAIEGPARKACLDLQEGLVELILRDVAPTDRGTGAAHDAGSLPLFSHALLSMWEHSSRNQLTIADYRETGGIRGAVARTAESVYRGLTDPQRRLARQVLLRLVHVAEDTGDTRRRVDLDELYPLNGDVHEVLDSFIAHRLVTTETDQVEIAHEALLVAWPRLREWIDGDRDGLRTHRLLTAAAEVWRESGRDPNALYRGNRLGIAAEWAAEPSHADGLNHLEREFLDASVRHDLAEARLARRRTRRLQQMIAALVVLVLVASLATVHALRQGNIAAEQRDVAISRQLAVTAQKLRRSDLALAAQLSLVAYRTAHTAEARASVLESSPLPGVTRMISSGTVLQAVAVRGNVLATSGADRKIRLWNLAAAGGPAPAGGPLTGHADTVFSLALRPTGDVLASGSGDRTVRLWKIGPQGSAAALSAPLTATGTVYSVAFSPDGRVLAAGASDGSVRFWDVTNPGRPVALGEPVAAAAGAVQSVAFSPDGKVLAAGSADRTVRLWSVADPGHVVPIAPPMRGAGKTVYSVAFSPDGRTLAAASGDTTVRLWDLTRPRRPVLRGSPLKGPASWVNSVAFSPDGQRLAAASSDGNLWMWDLDSGRASLPLPHPGPVTGVVFAGADAVTSAGDGAARRWRLPEPRLTGAQAPVFSVAFGAGNHVLAAVSSDDTARLWNVRDFRRPVPLGQVITHAGGSSPASGAAALTPDARTLAVGTVDGAVQLWDVTSPDRPRPYPLRLTGPGRNIESIAFSPDGRTLAVGGDDSKLWLWNLGDAGHPSLLGTPISDFRNYVYSPVFSPDGRILAAGSADGTARMWDVTDPRRPVPLGSPLTGHGGYVFMVAFSPDGHVLATAGSDDLVRLWDIRDPRRPALIGRPLTGARDYVYSLAFNHNGEILTATDGNGEALTWNVSDPRRPVLLAALAASDQAVFADAYDTGTDVLVTSGADHVVRVWDTDVERVAADVCAITGTAITATEWRQYVPDKAYDPPCAHRT</sequence>
<dbReference type="InterPro" id="IPR020472">
    <property type="entry name" value="WD40_PAC1"/>
</dbReference>
<dbReference type="PROSITE" id="PS50082">
    <property type="entry name" value="WD_REPEATS_2"/>
    <property type="match status" value="12"/>
</dbReference>
<evidence type="ECO:0000259" key="4">
    <source>
        <dbReference type="Pfam" id="PF20703"/>
    </source>
</evidence>
<dbReference type="Pfam" id="PF00400">
    <property type="entry name" value="WD40"/>
    <property type="match status" value="9"/>
</dbReference>
<accession>A0ABV0B0L2</accession>
<feature type="repeat" description="WD" evidence="3">
    <location>
        <begin position="786"/>
        <end position="819"/>
    </location>
</feature>
<feature type="repeat" description="WD" evidence="3">
    <location>
        <begin position="1187"/>
        <end position="1228"/>
    </location>
</feature>
<dbReference type="SUPFAM" id="SSF82171">
    <property type="entry name" value="DPP6 N-terminal domain-like"/>
    <property type="match status" value="1"/>
</dbReference>
<dbReference type="Pfam" id="PF13560">
    <property type="entry name" value="HTH_31"/>
    <property type="match status" value="1"/>
</dbReference>
<dbReference type="PANTHER" id="PTHR44019">
    <property type="entry name" value="WD REPEAT-CONTAINING PROTEIN 55"/>
    <property type="match status" value="1"/>
</dbReference>
<dbReference type="InterPro" id="IPR050505">
    <property type="entry name" value="WDR55/POC1"/>
</dbReference>
<dbReference type="InterPro" id="IPR011044">
    <property type="entry name" value="Quino_amine_DH_bsu"/>
</dbReference>
<dbReference type="PROSITE" id="PS00678">
    <property type="entry name" value="WD_REPEATS_1"/>
    <property type="match status" value="7"/>
</dbReference>
<dbReference type="RefSeq" id="WP_346230895.1">
    <property type="nucleotide sequence ID" value="NZ_JBDJAW010000071.1"/>
</dbReference>
<dbReference type="InterPro" id="IPR010982">
    <property type="entry name" value="Lambda_DNA-bd_dom_sf"/>
</dbReference>
<dbReference type="InterPro" id="IPR019775">
    <property type="entry name" value="WD40_repeat_CS"/>
</dbReference>
<feature type="repeat" description="WD" evidence="3">
    <location>
        <begin position="701"/>
        <end position="729"/>
    </location>
</feature>
<dbReference type="Proteomes" id="UP001447516">
    <property type="component" value="Unassembled WGS sequence"/>
</dbReference>
<dbReference type="SUPFAM" id="SSF50969">
    <property type="entry name" value="YVTN repeat-like/Quinoprotein amine dehydrogenase"/>
    <property type="match status" value="1"/>
</dbReference>
<keyword evidence="2" id="KW-0677">Repeat</keyword>
<dbReference type="CDD" id="cd00093">
    <property type="entry name" value="HTH_XRE"/>
    <property type="match status" value="1"/>
</dbReference>
<dbReference type="EMBL" id="JBDJAW010000071">
    <property type="protein sequence ID" value="MEN3541058.1"/>
    <property type="molecule type" value="Genomic_DNA"/>
</dbReference>
<dbReference type="PROSITE" id="PS50294">
    <property type="entry name" value="WD_REPEATS_REGION"/>
    <property type="match status" value="9"/>
</dbReference>
<reference evidence="5 6" key="1">
    <citation type="submission" date="2024-05" db="EMBL/GenBank/DDBJ databases">
        <title>Microbispora sp.ZYX-F-249.</title>
        <authorList>
            <person name="Xie H."/>
        </authorList>
    </citation>
    <scope>NUCLEOTIDE SEQUENCE [LARGE SCALE GENOMIC DNA]</scope>
    <source>
        <strain evidence="5 6">ZYX-F-249</strain>
    </source>
</reference>
<dbReference type="Pfam" id="PF20703">
    <property type="entry name" value="nSTAND1"/>
    <property type="match status" value="1"/>
</dbReference>
<dbReference type="InterPro" id="IPR001387">
    <property type="entry name" value="Cro/C1-type_HTH"/>
</dbReference>
<evidence type="ECO:0000256" key="3">
    <source>
        <dbReference type="PROSITE-ProRule" id="PRU00221"/>
    </source>
</evidence>
<feature type="repeat" description="WD" evidence="3">
    <location>
        <begin position="1004"/>
        <end position="1037"/>
    </location>
</feature>
<evidence type="ECO:0000313" key="5">
    <source>
        <dbReference type="EMBL" id="MEN3541058.1"/>
    </source>
</evidence>
<evidence type="ECO:0000256" key="2">
    <source>
        <dbReference type="ARBA" id="ARBA00022737"/>
    </source>
</evidence>
<dbReference type="InterPro" id="IPR049052">
    <property type="entry name" value="nSTAND1"/>
</dbReference>
<gene>
    <name evidence="5" type="ORF">AAH991_38500</name>
</gene>
<feature type="repeat" description="WD" evidence="3">
    <location>
        <begin position="969"/>
        <end position="999"/>
    </location>
</feature>
<evidence type="ECO:0000256" key="1">
    <source>
        <dbReference type="ARBA" id="ARBA00022574"/>
    </source>
</evidence>
<feature type="repeat" description="WD" evidence="3">
    <location>
        <begin position="1096"/>
        <end position="1137"/>
    </location>
</feature>
<dbReference type="SMART" id="SM00320">
    <property type="entry name" value="WD40"/>
    <property type="match status" value="14"/>
</dbReference>
<feature type="repeat" description="WD" evidence="3">
    <location>
        <begin position="619"/>
        <end position="636"/>
    </location>
</feature>
<dbReference type="InterPro" id="IPR001680">
    <property type="entry name" value="WD40_rpt"/>
</dbReference>
<dbReference type="CDD" id="cd00200">
    <property type="entry name" value="WD40"/>
    <property type="match status" value="2"/>
</dbReference>
<dbReference type="Gene3D" id="2.130.10.10">
    <property type="entry name" value="YVTN repeat-like/Quinoprotein amine dehydrogenase"/>
    <property type="match status" value="4"/>
</dbReference>
<feature type="repeat" description="WD" evidence="3">
    <location>
        <begin position="649"/>
        <end position="682"/>
    </location>
</feature>
<dbReference type="InterPro" id="IPR027417">
    <property type="entry name" value="P-loop_NTPase"/>
</dbReference>
<organism evidence="5 6">
    <name type="scientific">Microbispora maris</name>
    <dbReference type="NCBI Taxonomy" id="3144104"/>
    <lineage>
        <taxon>Bacteria</taxon>
        <taxon>Bacillati</taxon>
        <taxon>Actinomycetota</taxon>
        <taxon>Actinomycetes</taxon>
        <taxon>Streptosporangiales</taxon>
        <taxon>Streptosporangiaceae</taxon>
        <taxon>Microbispora</taxon>
    </lineage>
</organism>
<evidence type="ECO:0000313" key="6">
    <source>
        <dbReference type="Proteomes" id="UP001447516"/>
    </source>
</evidence>
<feature type="repeat" description="WD" evidence="3">
    <location>
        <begin position="832"/>
        <end position="873"/>
    </location>
</feature>
<feature type="repeat" description="WD" evidence="3">
    <location>
        <begin position="909"/>
        <end position="943"/>
    </location>
</feature>
<name>A0ABV0B0L2_9ACTN</name>
<protein>
    <submittedName>
        <fullName evidence="5">Helix-turn-helix domain-containing protein</fullName>
    </submittedName>
</protein>
<dbReference type="InterPro" id="IPR015943">
    <property type="entry name" value="WD40/YVTN_repeat-like_dom_sf"/>
</dbReference>
<feature type="domain" description="Novel STAND NTPase 1" evidence="4">
    <location>
        <begin position="111"/>
        <end position="464"/>
    </location>
</feature>